<dbReference type="Gene3D" id="3.90.550.10">
    <property type="entry name" value="Spore Coat Polysaccharide Biosynthesis Protein SpsA, Chain A"/>
    <property type="match status" value="1"/>
</dbReference>
<comment type="pathway">
    <text evidence="7">Carotenoid biosynthesis; staphyloxanthin biosynthesis; staphyloxanthin from farnesyl diphosphate: step 4/5.</text>
</comment>
<evidence type="ECO:0000256" key="3">
    <source>
        <dbReference type="ARBA" id="ARBA00022676"/>
    </source>
</evidence>
<evidence type="ECO:0000256" key="9">
    <source>
        <dbReference type="ARBA" id="ARBA00040345"/>
    </source>
</evidence>
<dbReference type="GO" id="GO:0016757">
    <property type="term" value="F:glycosyltransferase activity"/>
    <property type="evidence" value="ECO:0007669"/>
    <property type="project" value="UniProtKB-KW"/>
</dbReference>
<organism evidence="11 12">
    <name type="scientific">Acaryochloris thomasi RCC1774</name>
    <dbReference type="NCBI Taxonomy" id="1764569"/>
    <lineage>
        <taxon>Bacteria</taxon>
        <taxon>Bacillati</taxon>
        <taxon>Cyanobacteriota</taxon>
        <taxon>Cyanophyceae</taxon>
        <taxon>Acaryochloridales</taxon>
        <taxon>Acaryochloridaceae</taxon>
        <taxon>Acaryochloris</taxon>
        <taxon>Acaryochloris thomasi</taxon>
    </lineage>
</organism>
<dbReference type="InterPro" id="IPR029044">
    <property type="entry name" value="Nucleotide-diphossugar_trans"/>
</dbReference>
<dbReference type="OrthoDB" id="153025at2"/>
<dbReference type="GO" id="GO:0005886">
    <property type="term" value="C:plasma membrane"/>
    <property type="evidence" value="ECO:0007669"/>
    <property type="project" value="UniProtKB-SubCell"/>
</dbReference>
<proteinExistence type="inferred from homology"/>
<keyword evidence="5" id="KW-0472">Membrane</keyword>
<evidence type="ECO:0000256" key="2">
    <source>
        <dbReference type="ARBA" id="ARBA00022475"/>
    </source>
</evidence>
<keyword evidence="2" id="KW-1003">Cell membrane</keyword>
<gene>
    <name evidence="11" type="primary">mftF_2</name>
    <name evidence="11" type="ORF">C1752_01452</name>
</gene>
<dbReference type="Proteomes" id="UP000248857">
    <property type="component" value="Unassembled WGS sequence"/>
</dbReference>
<dbReference type="RefSeq" id="WP_110985408.1">
    <property type="nucleotide sequence ID" value="NZ_CAWNWM010000003.1"/>
</dbReference>
<feature type="domain" description="Glycosyltransferase 2-like" evidence="10">
    <location>
        <begin position="11"/>
        <end position="131"/>
    </location>
</feature>
<reference evidence="11 12" key="1">
    <citation type="journal article" date="2018" name="Sci. Rep.">
        <title>A novel species of the marine cyanobacterium Acaryochloris with a unique pigment content and lifestyle.</title>
        <authorList>
            <person name="Partensky F."/>
            <person name="Six C."/>
            <person name="Ratin M."/>
            <person name="Garczarek L."/>
            <person name="Vaulot D."/>
            <person name="Probert I."/>
            <person name="Calteau A."/>
            <person name="Gourvil P."/>
            <person name="Marie D."/>
            <person name="Grebert T."/>
            <person name="Bouchier C."/>
            <person name="Le Panse S."/>
            <person name="Gachenot M."/>
            <person name="Rodriguez F."/>
            <person name="Garrido J.L."/>
        </authorList>
    </citation>
    <scope>NUCLEOTIDE SEQUENCE [LARGE SCALE GENOMIC DNA]</scope>
    <source>
        <strain evidence="11 12">RCC1774</strain>
    </source>
</reference>
<dbReference type="AlphaFoldDB" id="A0A2W1JX91"/>
<keyword evidence="3" id="KW-0328">Glycosyltransferase</keyword>
<keyword evidence="12" id="KW-1185">Reference proteome</keyword>
<evidence type="ECO:0000259" key="10">
    <source>
        <dbReference type="Pfam" id="PF00535"/>
    </source>
</evidence>
<dbReference type="SUPFAM" id="SSF53448">
    <property type="entry name" value="Nucleotide-diphospho-sugar transferases"/>
    <property type="match status" value="1"/>
</dbReference>
<comment type="similarity">
    <text evidence="8">Belongs to the glycosyltransferase 2 family. CrtQ subfamily.</text>
</comment>
<dbReference type="EMBL" id="PQWO01000003">
    <property type="protein sequence ID" value="PZD74234.1"/>
    <property type="molecule type" value="Genomic_DNA"/>
</dbReference>
<dbReference type="InterPro" id="IPR001173">
    <property type="entry name" value="Glyco_trans_2-like"/>
</dbReference>
<keyword evidence="4 11" id="KW-0808">Transferase</keyword>
<evidence type="ECO:0000313" key="12">
    <source>
        <dbReference type="Proteomes" id="UP000248857"/>
    </source>
</evidence>
<evidence type="ECO:0000313" key="11">
    <source>
        <dbReference type="EMBL" id="PZD74234.1"/>
    </source>
</evidence>
<protein>
    <recommendedName>
        <fullName evidence="9">4,4'-diaponeurosporenoate glycosyltransferase</fullName>
    </recommendedName>
</protein>
<evidence type="ECO:0000256" key="8">
    <source>
        <dbReference type="ARBA" id="ARBA00038120"/>
    </source>
</evidence>
<evidence type="ECO:0000256" key="6">
    <source>
        <dbReference type="ARBA" id="ARBA00037281"/>
    </source>
</evidence>
<dbReference type="PANTHER" id="PTHR43646:SF2">
    <property type="entry name" value="GLYCOSYLTRANSFERASE 2-LIKE DOMAIN-CONTAINING PROTEIN"/>
    <property type="match status" value="1"/>
</dbReference>
<comment type="caution">
    <text evidence="11">The sequence shown here is derived from an EMBL/GenBank/DDBJ whole genome shotgun (WGS) entry which is preliminary data.</text>
</comment>
<evidence type="ECO:0000256" key="7">
    <source>
        <dbReference type="ARBA" id="ARBA00037904"/>
    </source>
</evidence>
<evidence type="ECO:0000256" key="5">
    <source>
        <dbReference type="ARBA" id="ARBA00023136"/>
    </source>
</evidence>
<accession>A0A2W1JX91</accession>
<name>A0A2W1JX91_9CYAN</name>
<evidence type="ECO:0000256" key="4">
    <source>
        <dbReference type="ARBA" id="ARBA00022679"/>
    </source>
</evidence>
<dbReference type="PANTHER" id="PTHR43646">
    <property type="entry name" value="GLYCOSYLTRANSFERASE"/>
    <property type="match status" value="1"/>
</dbReference>
<comment type="function">
    <text evidence="6">Catalyzes the glycosylation of 4,4'-diaponeurosporenoate, i.e. the esterification of glucose at the C1'' position with the carboxyl group of 4,4'-diaponeurosporenic acid, to form glycosyl-4,4'-diaponeurosporenoate. This is a step in the biosynthesis of staphyloxanthin, an orange pigment present in most staphylococci strains.</text>
</comment>
<comment type="subcellular location">
    <subcellularLocation>
        <location evidence="1">Cell membrane</location>
    </subcellularLocation>
</comment>
<dbReference type="CDD" id="cd00761">
    <property type="entry name" value="Glyco_tranf_GTA_type"/>
    <property type="match status" value="1"/>
</dbReference>
<sequence length="303" mass="33670">MSDQNQTQFVSVIVPVFNDAERLQLCLAALEQQSYDPSAYEVIVIDNGSDRSQGIAEIAANHRQTRYVNEPQPGSYAARNRGIAAAKGTILAFTDADCIPAADWLEAGVSELLQTPNCGLVAGAIDIFFRNPQCPNPIELYESITAFPQADLLARERGAATANLFTFRAVMDRVGLFDGSLKSRGDLEWGQRVYAAGYQQRYVEAARVQHPARYAWGQLYQRTVRLVGGEYDLSNRRSQPDPFFAWTLATHLVPPLRFVVNTFRNSALQGMQQKAAASLAMFFVRYVSAWELVRLRLGGVSPR</sequence>
<evidence type="ECO:0000256" key="1">
    <source>
        <dbReference type="ARBA" id="ARBA00004236"/>
    </source>
</evidence>
<dbReference type="Pfam" id="PF00535">
    <property type="entry name" value="Glycos_transf_2"/>
    <property type="match status" value="1"/>
</dbReference>